<accession>A0A8H3LKF7</accession>
<keyword evidence="1" id="KW-0812">Transmembrane</keyword>
<reference evidence="2" key="1">
    <citation type="submission" date="2019-10" db="EMBL/GenBank/DDBJ databases">
        <title>Conservation and host-specific expression of non-tandemly repeated heterogenous ribosome RNA gene in arbuscular mycorrhizal fungi.</title>
        <authorList>
            <person name="Maeda T."/>
            <person name="Kobayashi Y."/>
            <person name="Nakagawa T."/>
            <person name="Ezawa T."/>
            <person name="Yamaguchi K."/>
            <person name="Bino T."/>
            <person name="Nishimoto Y."/>
            <person name="Shigenobu S."/>
            <person name="Kawaguchi M."/>
        </authorList>
    </citation>
    <scope>NUCLEOTIDE SEQUENCE</scope>
    <source>
        <strain evidence="2">HR1</strain>
    </source>
</reference>
<evidence type="ECO:0000313" key="2">
    <source>
        <dbReference type="EMBL" id="GES87541.1"/>
    </source>
</evidence>
<gene>
    <name evidence="2" type="ORF">RCL2_001453400</name>
</gene>
<evidence type="ECO:0000313" key="3">
    <source>
        <dbReference type="Proteomes" id="UP000615446"/>
    </source>
</evidence>
<dbReference type="AlphaFoldDB" id="A0A8H3LKF7"/>
<organism evidence="2 3">
    <name type="scientific">Rhizophagus clarus</name>
    <dbReference type="NCBI Taxonomy" id="94130"/>
    <lineage>
        <taxon>Eukaryota</taxon>
        <taxon>Fungi</taxon>
        <taxon>Fungi incertae sedis</taxon>
        <taxon>Mucoromycota</taxon>
        <taxon>Glomeromycotina</taxon>
        <taxon>Glomeromycetes</taxon>
        <taxon>Glomerales</taxon>
        <taxon>Glomeraceae</taxon>
        <taxon>Rhizophagus</taxon>
    </lineage>
</organism>
<protein>
    <submittedName>
        <fullName evidence="2">Uncharacterized protein</fullName>
    </submittedName>
</protein>
<proteinExistence type="predicted"/>
<dbReference type="EMBL" id="BLAL01000169">
    <property type="protein sequence ID" value="GES87541.1"/>
    <property type="molecule type" value="Genomic_DNA"/>
</dbReference>
<keyword evidence="1" id="KW-0472">Membrane</keyword>
<dbReference type="Proteomes" id="UP000615446">
    <property type="component" value="Unassembled WGS sequence"/>
</dbReference>
<name>A0A8H3LKF7_9GLOM</name>
<evidence type="ECO:0000256" key="1">
    <source>
        <dbReference type="SAM" id="Phobius"/>
    </source>
</evidence>
<sequence length="124" mass="14271">MTLKSLIFRTCATNTNNYVTLLFVFLFLYNWFCDFCSFTSFTQLTVVATYTNNLSHPNKINKTNYTTYTNKSKPPKPNHVNYFATTFIENKSTMVTRRCIIMTSKDFLIIFVIAISTLAPVSDA</sequence>
<feature type="transmembrane region" description="Helical" evidence="1">
    <location>
        <begin position="12"/>
        <end position="32"/>
    </location>
</feature>
<keyword evidence="1" id="KW-1133">Transmembrane helix</keyword>
<comment type="caution">
    <text evidence="2">The sequence shown here is derived from an EMBL/GenBank/DDBJ whole genome shotgun (WGS) entry which is preliminary data.</text>
</comment>